<reference evidence="1" key="1">
    <citation type="journal article" date="2015" name="Nature">
        <title>Complex archaea that bridge the gap between prokaryotes and eukaryotes.</title>
        <authorList>
            <person name="Spang A."/>
            <person name="Saw J.H."/>
            <person name="Jorgensen S.L."/>
            <person name="Zaremba-Niedzwiedzka K."/>
            <person name="Martijn J."/>
            <person name="Lind A.E."/>
            <person name="van Eijk R."/>
            <person name="Schleper C."/>
            <person name="Guy L."/>
            <person name="Ettema T.J."/>
        </authorList>
    </citation>
    <scope>NUCLEOTIDE SEQUENCE</scope>
</reference>
<evidence type="ECO:0000313" key="1">
    <source>
        <dbReference type="EMBL" id="KKN58416.1"/>
    </source>
</evidence>
<dbReference type="EMBL" id="LAZR01000763">
    <property type="protein sequence ID" value="KKN58416.1"/>
    <property type="molecule type" value="Genomic_DNA"/>
</dbReference>
<accession>A0A0F9UAW6</accession>
<sequence length="93" mass="10927">MIDPEPPNYTRIRYYAQKHVQRFRHRVEQTDDSLMCQACGGEGGETNRVVELMPGYLDGPWEHCDWCRGTGLVTRWLRGVWLRYKADLKRGEA</sequence>
<protein>
    <submittedName>
        <fullName evidence="1">Uncharacterized protein</fullName>
    </submittedName>
</protein>
<proteinExistence type="predicted"/>
<comment type="caution">
    <text evidence="1">The sequence shown here is derived from an EMBL/GenBank/DDBJ whole genome shotgun (WGS) entry which is preliminary data.</text>
</comment>
<dbReference type="AlphaFoldDB" id="A0A0F9UAW6"/>
<gene>
    <name evidence="1" type="ORF">LCGC14_0552290</name>
</gene>
<organism evidence="1">
    <name type="scientific">marine sediment metagenome</name>
    <dbReference type="NCBI Taxonomy" id="412755"/>
    <lineage>
        <taxon>unclassified sequences</taxon>
        <taxon>metagenomes</taxon>
        <taxon>ecological metagenomes</taxon>
    </lineage>
</organism>
<name>A0A0F9UAW6_9ZZZZ</name>